<dbReference type="Gene3D" id="2.20.70.70">
    <property type="match status" value="1"/>
</dbReference>
<keyword evidence="9 15" id="KW-1133">Transmembrane helix</keyword>
<dbReference type="Gene3D" id="3.90.1310.10">
    <property type="entry name" value="Penicillin-binding protein 2a (Domain 2)"/>
    <property type="match status" value="1"/>
</dbReference>
<evidence type="ECO:0000256" key="1">
    <source>
        <dbReference type="ARBA" id="ARBA00004162"/>
    </source>
</evidence>
<dbReference type="Pfam" id="PF03717">
    <property type="entry name" value="PBP_dimer"/>
    <property type="match status" value="1"/>
</dbReference>
<evidence type="ECO:0000256" key="15">
    <source>
        <dbReference type="SAM" id="Phobius"/>
    </source>
</evidence>
<evidence type="ECO:0000256" key="4">
    <source>
        <dbReference type="ARBA" id="ARBA00022618"/>
    </source>
</evidence>
<keyword evidence="3" id="KW-1003">Cell membrane</keyword>
<organism evidence="17 18">
    <name type="scientific">Marinilactibacillus piezotolerans</name>
    <dbReference type="NCBI Taxonomy" id="258723"/>
    <lineage>
        <taxon>Bacteria</taxon>
        <taxon>Bacillati</taxon>
        <taxon>Bacillota</taxon>
        <taxon>Bacilli</taxon>
        <taxon>Lactobacillales</taxon>
        <taxon>Carnobacteriaceae</taxon>
        <taxon>Marinilactibacillus</taxon>
    </lineage>
</organism>
<dbReference type="GO" id="GO:0071555">
    <property type="term" value="P:cell wall organization"/>
    <property type="evidence" value="ECO:0007669"/>
    <property type="project" value="UniProtKB-KW"/>
</dbReference>
<dbReference type="InterPro" id="IPR036138">
    <property type="entry name" value="PBP_dimer_sf"/>
</dbReference>
<keyword evidence="8" id="KW-0573">Peptidoglycan synthesis</keyword>
<evidence type="ECO:0000256" key="13">
    <source>
        <dbReference type="ARBA" id="ARBA00023316"/>
    </source>
</evidence>
<dbReference type="Gene3D" id="3.40.710.10">
    <property type="entry name" value="DD-peptidase/beta-lactamase superfamily"/>
    <property type="match status" value="1"/>
</dbReference>
<dbReference type="GO" id="GO:0008360">
    <property type="term" value="P:regulation of cell shape"/>
    <property type="evidence" value="ECO:0007669"/>
    <property type="project" value="UniProtKB-KW"/>
</dbReference>
<evidence type="ECO:0000256" key="5">
    <source>
        <dbReference type="ARBA" id="ARBA00022692"/>
    </source>
</evidence>
<evidence type="ECO:0000256" key="9">
    <source>
        <dbReference type="ARBA" id="ARBA00022989"/>
    </source>
</evidence>
<evidence type="ECO:0000256" key="8">
    <source>
        <dbReference type="ARBA" id="ARBA00022984"/>
    </source>
</evidence>
<dbReference type="Pfam" id="PF00905">
    <property type="entry name" value="Transpeptidase"/>
    <property type="match status" value="1"/>
</dbReference>
<evidence type="ECO:0000313" key="18">
    <source>
        <dbReference type="Proteomes" id="UP000199589"/>
    </source>
</evidence>
<keyword evidence="7" id="KW-0133">Cell shape</keyword>
<dbReference type="Pfam" id="PF03793">
    <property type="entry name" value="PASTA"/>
    <property type="match status" value="1"/>
</dbReference>
<evidence type="ECO:0000256" key="14">
    <source>
        <dbReference type="ARBA" id="ARBA00055980"/>
    </source>
</evidence>
<evidence type="ECO:0000256" key="10">
    <source>
        <dbReference type="ARBA" id="ARBA00023136"/>
    </source>
</evidence>
<dbReference type="GO" id="GO:0051301">
    <property type="term" value="P:cell division"/>
    <property type="evidence" value="ECO:0007669"/>
    <property type="project" value="UniProtKB-KW"/>
</dbReference>
<keyword evidence="6" id="KW-0677">Repeat</keyword>
<dbReference type="PROSITE" id="PS51178">
    <property type="entry name" value="PASTA"/>
    <property type="match status" value="1"/>
</dbReference>
<dbReference type="AlphaFoldDB" id="A0A1I3ZAJ0"/>
<dbReference type="CDD" id="cd06575">
    <property type="entry name" value="PASTA_Pbp2x-like_2"/>
    <property type="match status" value="1"/>
</dbReference>
<dbReference type="Proteomes" id="UP000199589">
    <property type="component" value="Unassembled WGS sequence"/>
</dbReference>
<proteinExistence type="inferred from homology"/>
<dbReference type="SMART" id="SM00740">
    <property type="entry name" value="PASTA"/>
    <property type="match status" value="2"/>
</dbReference>
<dbReference type="SUPFAM" id="SSF56519">
    <property type="entry name" value="Penicillin binding protein dimerisation domain"/>
    <property type="match status" value="1"/>
</dbReference>
<evidence type="ECO:0000256" key="11">
    <source>
        <dbReference type="ARBA" id="ARBA00023251"/>
    </source>
</evidence>
<dbReference type="RefSeq" id="WP_091897995.1">
    <property type="nucleotide sequence ID" value="NZ_FOSJ01000031.1"/>
</dbReference>
<comment type="function">
    <text evidence="14">A transpeptidase that forms peptide cross-links between adjacent glycan strands in cell wall peptidoglycan (PG). Part of the divisome machinery that synthesizes the septal cross wall. Beta-lactams inactivate the PBPs by acylating an essential serine residue in the active site of these proteins.</text>
</comment>
<gene>
    <name evidence="17" type="ORF">SAMN04488569_103118</name>
</gene>
<comment type="similarity">
    <text evidence="2">Belongs to the transpeptidase family.</text>
</comment>
<evidence type="ECO:0000256" key="3">
    <source>
        <dbReference type="ARBA" id="ARBA00022475"/>
    </source>
</evidence>
<dbReference type="STRING" id="258723.GCA_900169305_00110"/>
<dbReference type="SUPFAM" id="SSF56601">
    <property type="entry name" value="beta-lactamase/transpeptidase-like"/>
    <property type="match status" value="1"/>
</dbReference>
<dbReference type="GO" id="GO:0009252">
    <property type="term" value="P:peptidoglycan biosynthetic process"/>
    <property type="evidence" value="ECO:0007669"/>
    <property type="project" value="UniProtKB-KW"/>
</dbReference>
<evidence type="ECO:0000256" key="6">
    <source>
        <dbReference type="ARBA" id="ARBA00022737"/>
    </source>
</evidence>
<protein>
    <submittedName>
        <fullName evidence="17">Penicillin-binding protein 2B</fullName>
    </submittedName>
</protein>
<dbReference type="OrthoDB" id="9804124at2"/>
<keyword evidence="11" id="KW-0046">Antibiotic resistance</keyword>
<dbReference type="PANTHER" id="PTHR30627">
    <property type="entry name" value="PEPTIDOGLYCAN D,D-TRANSPEPTIDASE"/>
    <property type="match status" value="1"/>
</dbReference>
<dbReference type="InterPro" id="IPR005543">
    <property type="entry name" value="PASTA_dom"/>
</dbReference>
<comment type="subcellular location">
    <subcellularLocation>
        <location evidence="1">Cell membrane</location>
        <topology evidence="1">Single-pass membrane protein</topology>
    </subcellularLocation>
</comment>
<dbReference type="EMBL" id="FOSJ01000031">
    <property type="protein sequence ID" value="SFK41104.1"/>
    <property type="molecule type" value="Genomic_DNA"/>
</dbReference>
<keyword evidence="13" id="KW-0961">Cell wall biogenesis/degradation</keyword>
<evidence type="ECO:0000313" key="17">
    <source>
        <dbReference type="EMBL" id="SFK41104.1"/>
    </source>
</evidence>
<keyword evidence="4" id="KW-0132">Cell division</keyword>
<dbReference type="SUPFAM" id="SSF54184">
    <property type="entry name" value="Penicillin-binding protein 2x (pbp-2x), c-terminal domain"/>
    <property type="match status" value="2"/>
</dbReference>
<dbReference type="GO" id="GO:0005886">
    <property type="term" value="C:plasma membrane"/>
    <property type="evidence" value="ECO:0007669"/>
    <property type="project" value="UniProtKB-SubCell"/>
</dbReference>
<evidence type="ECO:0000256" key="12">
    <source>
        <dbReference type="ARBA" id="ARBA00023306"/>
    </source>
</evidence>
<keyword evidence="10 15" id="KW-0472">Membrane</keyword>
<dbReference type="GO" id="GO:0046677">
    <property type="term" value="P:response to antibiotic"/>
    <property type="evidence" value="ECO:0007669"/>
    <property type="project" value="UniProtKB-KW"/>
</dbReference>
<dbReference type="FunFam" id="3.40.710.10:FF:000095">
    <property type="entry name" value="Penicillin-binding protein 2x"/>
    <property type="match status" value="1"/>
</dbReference>
<accession>A0A1I3ZAJ0</accession>
<keyword evidence="12" id="KW-0131">Cell cycle</keyword>
<reference evidence="18" key="1">
    <citation type="submission" date="2016-10" db="EMBL/GenBank/DDBJ databases">
        <authorList>
            <person name="Varghese N."/>
            <person name="Submissions S."/>
        </authorList>
    </citation>
    <scope>NUCLEOTIDE SEQUENCE [LARGE SCALE GENOMIC DNA]</scope>
    <source>
        <strain evidence="18">DSM 16108</strain>
    </source>
</reference>
<dbReference type="InterPro" id="IPR012338">
    <property type="entry name" value="Beta-lactam/transpept-like"/>
</dbReference>
<keyword evidence="5 15" id="KW-0812">Transmembrane</keyword>
<feature type="transmembrane region" description="Helical" evidence="15">
    <location>
        <begin position="20"/>
        <end position="41"/>
    </location>
</feature>
<name>A0A1I3ZAJ0_9LACT</name>
<evidence type="ECO:0000259" key="16">
    <source>
        <dbReference type="PROSITE" id="PS51178"/>
    </source>
</evidence>
<dbReference type="Gene3D" id="3.30.70.2110">
    <property type="match status" value="1"/>
</dbReference>
<dbReference type="PANTHER" id="PTHR30627:SF26">
    <property type="entry name" value="PENICILLIN-BINDING PROTEIN 2B"/>
    <property type="match status" value="1"/>
</dbReference>
<evidence type="ECO:0000256" key="2">
    <source>
        <dbReference type="ARBA" id="ARBA00007171"/>
    </source>
</evidence>
<dbReference type="InterPro" id="IPR001460">
    <property type="entry name" value="PCN-bd_Tpept"/>
</dbReference>
<dbReference type="InterPro" id="IPR050515">
    <property type="entry name" value="Beta-lactam/transpept"/>
</dbReference>
<dbReference type="GO" id="GO:0008658">
    <property type="term" value="F:penicillin binding"/>
    <property type="evidence" value="ECO:0007669"/>
    <property type="project" value="InterPro"/>
</dbReference>
<dbReference type="CDD" id="cd06576">
    <property type="entry name" value="PASTA_Pbp2x-like_1"/>
    <property type="match status" value="1"/>
</dbReference>
<dbReference type="InterPro" id="IPR005311">
    <property type="entry name" value="PBP_dimer"/>
</dbReference>
<feature type="domain" description="PASTA" evidence="16">
    <location>
        <begin position="667"/>
        <end position="726"/>
    </location>
</feature>
<keyword evidence="18" id="KW-1185">Reference proteome</keyword>
<sequence>MKKITKKIRATNPFRNRKIIAVFLYLACFIMFGFVALRFSWIMVKGEINGEDLLQNIDNLYTRNTVLQANRGTIYDKNGNPIAMDASSYKLVAILTDEWSSPTRPQHVQEPEKVAKILTKYISMSEEEVLEKLTKNSSQVEFGAAGNNLSYDIVSQIQEELEKENLTGITFQDKKTRLYPNGTFASHTIGLAQVQSDDESDEAYQQLKGIMGLEQTYDDILKGTNGTIEYQKDPYGYVVPGEEEIREEAVDGSDLYLTLDRRLQVLLENVMEEVDEEHTPENMTATLMNAKTGEILATSQRPSFNATTKEGIDQSWQNLLVEYAFEPGSTMKVMTLAASIQEGTFHPDSYYMSGEISVAGGTVHDFNPDGWGSITYLEGLARSSNVAFVHQVEEMGYDTWKKYLDNYGFGEAVGMNLPNEYSGSNKYEWPLEKVNTAFGQGLSVTPVQMLRAFSAIANEGNMVKPYLVDHITNKTTNEVTQFEPEYTESLISKETAQKTLQYLTETVNNEHGTAKGYKIDGYEIAAKTGTAQLYNPDTKQYYSGGGNYIYSVVGMAPADDPDVILYVTVQQPDFNGASQGSEVVQKIFNPVMKRALEYMDAEDGDSTEIVQNEMMPNLIDSNTSEAVTEIQSKSLSTSIIGTGDKIVQQFPLEGSTLYDGQKTILLTNGAMTLPDMSGWSRSDAMKVSEMTGVEFEFEGEGYVSEQELAPNSFIEPGTKVKLSLSPVSGEEE</sequence>
<evidence type="ECO:0000256" key="7">
    <source>
        <dbReference type="ARBA" id="ARBA00022960"/>
    </source>
</evidence>